<evidence type="ECO:0000256" key="1">
    <source>
        <dbReference type="SAM" id="MobiDB-lite"/>
    </source>
</evidence>
<comment type="caution">
    <text evidence="2">The sequence shown here is derived from an EMBL/GenBank/DDBJ whole genome shotgun (WGS) entry which is preliminary data.</text>
</comment>
<proteinExistence type="predicted"/>
<reference evidence="2 3" key="1">
    <citation type="journal article" date="2018" name="PLoS Genet.">
        <title>Population sequencing reveals clonal diversity and ancestral inbreeding in the grapevine cultivar Chardonnay.</title>
        <authorList>
            <person name="Roach M.J."/>
            <person name="Johnson D.L."/>
            <person name="Bohlmann J."/>
            <person name="van Vuuren H.J."/>
            <person name="Jones S.J."/>
            <person name="Pretorius I.S."/>
            <person name="Schmidt S.A."/>
            <person name="Borneman A.R."/>
        </authorList>
    </citation>
    <scope>NUCLEOTIDE SEQUENCE [LARGE SCALE GENOMIC DNA]</scope>
    <source>
        <strain evidence="3">cv. Chardonnay</strain>
        <tissue evidence="2">Leaf</tissue>
    </source>
</reference>
<dbReference type="Proteomes" id="UP000288805">
    <property type="component" value="Unassembled WGS sequence"/>
</dbReference>
<evidence type="ECO:0000313" key="2">
    <source>
        <dbReference type="EMBL" id="RVW92056.1"/>
    </source>
</evidence>
<feature type="compositionally biased region" description="Basic and acidic residues" evidence="1">
    <location>
        <begin position="56"/>
        <end position="76"/>
    </location>
</feature>
<evidence type="ECO:0000313" key="3">
    <source>
        <dbReference type="Proteomes" id="UP000288805"/>
    </source>
</evidence>
<name>A0A438I5Q8_VITVI</name>
<feature type="region of interest" description="Disordered" evidence="1">
    <location>
        <begin position="36"/>
        <end position="77"/>
    </location>
</feature>
<dbReference type="EMBL" id="QGNW01000140">
    <property type="protein sequence ID" value="RVW92056.1"/>
    <property type="molecule type" value="Genomic_DNA"/>
</dbReference>
<feature type="compositionally biased region" description="Polar residues" evidence="1">
    <location>
        <begin position="36"/>
        <end position="49"/>
    </location>
</feature>
<gene>
    <name evidence="2" type="ORF">CK203_037087</name>
</gene>
<accession>A0A438I5Q8</accession>
<organism evidence="2 3">
    <name type="scientific">Vitis vinifera</name>
    <name type="common">Grape</name>
    <dbReference type="NCBI Taxonomy" id="29760"/>
    <lineage>
        <taxon>Eukaryota</taxon>
        <taxon>Viridiplantae</taxon>
        <taxon>Streptophyta</taxon>
        <taxon>Embryophyta</taxon>
        <taxon>Tracheophyta</taxon>
        <taxon>Spermatophyta</taxon>
        <taxon>Magnoliopsida</taxon>
        <taxon>eudicotyledons</taxon>
        <taxon>Gunneridae</taxon>
        <taxon>Pentapetalae</taxon>
        <taxon>rosids</taxon>
        <taxon>Vitales</taxon>
        <taxon>Vitaceae</taxon>
        <taxon>Viteae</taxon>
        <taxon>Vitis</taxon>
    </lineage>
</organism>
<protein>
    <submittedName>
        <fullName evidence="2">Uncharacterized protein</fullName>
    </submittedName>
</protein>
<sequence>MNGLRRKKIPPLDLCWLQDNELFNVDAIRVVSSNSQEMQASSDHMVSSHSYKRKHNEVPREKDKGGFEKEEEHSDEPMETLAIDDLTGKEVKVSNCGEKTCTESINISGAKERFAEVGDGHDLEKMTLGDWFDFVELHLPKQIYDVIEEMIAGMRESGERVREHMLQQKNEKGKLAICKKNEDPAL</sequence>
<dbReference type="AlphaFoldDB" id="A0A438I5Q8"/>